<dbReference type="PROSITE" id="PS50893">
    <property type="entry name" value="ABC_TRANSPORTER_2"/>
    <property type="match status" value="1"/>
</dbReference>
<evidence type="ECO:0000256" key="2">
    <source>
        <dbReference type="ARBA" id="ARBA00022448"/>
    </source>
</evidence>
<dbReference type="RefSeq" id="WP_180745364.1">
    <property type="nucleotide sequence ID" value="NZ_CBCRWQ010000002.1"/>
</dbReference>
<keyword evidence="4 6" id="KW-0067">ATP-binding</keyword>
<dbReference type="SMART" id="SM00382">
    <property type="entry name" value="AAA"/>
    <property type="match status" value="1"/>
</dbReference>
<sequence>MTDTILSLKNVTKKFGRQLALDNVSLDVKKGDIYGLIGRNGSGKTTIMKVIADLSNETYGQITLLGHAKESSKYNQGLNRIGSAIESPAAFNALNAYQNMKIICLQRGIHDFSVIDETLKFVNLADTGKKKFKQFSLGMKQRLGIAMALVNQPDFLILDEPINGLDPIAIVELRELLVKINQERETTIFISSHILTELYQVSTRFGFIHKGKMIQEITKDEFDAIVTEGIVVKVEDAAKAAVVLSENVTDDFEVLSQHEIKISSTSLSVAEINKLLVVYDIYVEGIDK</sequence>
<evidence type="ECO:0000313" key="6">
    <source>
        <dbReference type="EMBL" id="MBA0015552.1"/>
    </source>
</evidence>
<feature type="domain" description="ABC transporter" evidence="5">
    <location>
        <begin position="6"/>
        <end position="235"/>
    </location>
</feature>
<organism evidence="6 7">
    <name type="scientific">Pseudolactococcus laudensis</name>
    <dbReference type="NCBI Taxonomy" id="1494461"/>
    <lineage>
        <taxon>Bacteria</taxon>
        <taxon>Bacillati</taxon>
        <taxon>Bacillota</taxon>
        <taxon>Bacilli</taxon>
        <taxon>Lactobacillales</taxon>
        <taxon>Streptococcaceae</taxon>
        <taxon>Pseudolactococcus</taxon>
    </lineage>
</organism>
<evidence type="ECO:0000256" key="1">
    <source>
        <dbReference type="ARBA" id="ARBA00005417"/>
    </source>
</evidence>
<keyword evidence="2" id="KW-0813">Transport</keyword>
<protein>
    <submittedName>
        <fullName evidence="6">ATP-binding cassette domain-containing protein</fullName>
    </submittedName>
</protein>
<dbReference type="Proteomes" id="UP000530186">
    <property type="component" value="Unassembled WGS sequence"/>
</dbReference>
<dbReference type="GO" id="GO:0016887">
    <property type="term" value="F:ATP hydrolysis activity"/>
    <property type="evidence" value="ECO:0007669"/>
    <property type="project" value="InterPro"/>
</dbReference>
<proteinExistence type="inferred from homology"/>
<evidence type="ECO:0000313" key="7">
    <source>
        <dbReference type="Proteomes" id="UP000530186"/>
    </source>
</evidence>
<evidence type="ECO:0000259" key="5">
    <source>
        <dbReference type="PROSITE" id="PS50893"/>
    </source>
</evidence>
<dbReference type="Gene3D" id="3.40.50.300">
    <property type="entry name" value="P-loop containing nucleotide triphosphate hydrolases"/>
    <property type="match status" value="1"/>
</dbReference>
<dbReference type="InterPro" id="IPR027417">
    <property type="entry name" value="P-loop_NTPase"/>
</dbReference>
<accession>A0A7V8SIQ4</accession>
<evidence type="ECO:0000256" key="4">
    <source>
        <dbReference type="ARBA" id="ARBA00022840"/>
    </source>
</evidence>
<dbReference type="PANTHER" id="PTHR43335">
    <property type="entry name" value="ABC TRANSPORTER, ATP-BINDING PROTEIN"/>
    <property type="match status" value="1"/>
</dbReference>
<comment type="caution">
    <text evidence="6">The sequence shown here is derived from an EMBL/GenBank/DDBJ whole genome shotgun (WGS) entry which is preliminary data.</text>
</comment>
<dbReference type="InterPro" id="IPR003439">
    <property type="entry name" value="ABC_transporter-like_ATP-bd"/>
</dbReference>
<dbReference type="Pfam" id="PF00005">
    <property type="entry name" value="ABC_tran"/>
    <property type="match status" value="1"/>
</dbReference>
<dbReference type="InterPro" id="IPR003593">
    <property type="entry name" value="AAA+_ATPase"/>
</dbReference>
<reference evidence="6 7" key="1">
    <citation type="submission" date="2020-07" db="EMBL/GenBank/DDBJ databases">
        <authorList>
            <person name="Hilgarth M."/>
            <person name="Werum V."/>
            <person name="Vogel R.F."/>
        </authorList>
    </citation>
    <scope>NUCLEOTIDE SEQUENCE [LARGE SCALE GENOMIC DNA]</scope>
    <source>
        <strain evidence="6 7">DSM 28961</strain>
    </source>
</reference>
<dbReference type="GO" id="GO:0005524">
    <property type="term" value="F:ATP binding"/>
    <property type="evidence" value="ECO:0007669"/>
    <property type="project" value="UniProtKB-KW"/>
</dbReference>
<gene>
    <name evidence="6" type="ORF">HZR21_00030</name>
</gene>
<dbReference type="PROSITE" id="PS00211">
    <property type="entry name" value="ABC_TRANSPORTER_1"/>
    <property type="match status" value="1"/>
</dbReference>
<keyword evidence="7" id="KW-1185">Reference proteome</keyword>
<dbReference type="PANTHER" id="PTHR43335:SF8">
    <property type="entry name" value="ABC TRANSPORTER, ATP-BINDING PROTEIN"/>
    <property type="match status" value="1"/>
</dbReference>
<dbReference type="AlphaFoldDB" id="A0A7V8SIQ4"/>
<dbReference type="EMBL" id="JACBNY010000001">
    <property type="protein sequence ID" value="MBA0015552.1"/>
    <property type="molecule type" value="Genomic_DNA"/>
</dbReference>
<dbReference type="SUPFAM" id="SSF52540">
    <property type="entry name" value="P-loop containing nucleoside triphosphate hydrolases"/>
    <property type="match status" value="1"/>
</dbReference>
<evidence type="ECO:0000256" key="3">
    <source>
        <dbReference type="ARBA" id="ARBA00022741"/>
    </source>
</evidence>
<dbReference type="GeneID" id="303193895"/>
<name>A0A7V8SIQ4_9LACT</name>
<dbReference type="InterPro" id="IPR017871">
    <property type="entry name" value="ABC_transporter-like_CS"/>
</dbReference>
<keyword evidence="3" id="KW-0547">Nucleotide-binding</keyword>
<comment type="similarity">
    <text evidence="1">Belongs to the ABC transporter superfamily.</text>
</comment>